<keyword evidence="2" id="KW-1185">Reference proteome</keyword>
<proteinExistence type="predicted"/>
<sequence>MKKLHGAAHTS</sequence>
<name>A0A0B0MVA5_GOSAR</name>
<protein>
    <submittedName>
        <fullName evidence="1">Uncharacterized protein</fullName>
    </submittedName>
</protein>
<gene>
    <name evidence="1" type="ORF">F383_27875</name>
</gene>
<evidence type="ECO:0000313" key="1">
    <source>
        <dbReference type="EMBL" id="KHG03429.1"/>
    </source>
</evidence>
<comment type="caution">
    <text evidence="1">The sequence shown here is derived from an EMBL/GenBank/DDBJ whole genome shotgun (WGS) entry which is preliminary data.</text>
</comment>
<dbReference type="Proteomes" id="UP000032142">
    <property type="component" value="Unassembled WGS sequence"/>
</dbReference>
<accession>A0A0B0MVA5</accession>
<evidence type="ECO:0000313" key="2">
    <source>
        <dbReference type="Proteomes" id="UP000032142"/>
    </source>
</evidence>
<organism evidence="1 2">
    <name type="scientific">Gossypium arboreum</name>
    <name type="common">Tree cotton</name>
    <name type="synonym">Gossypium nanking</name>
    <dbReference type="NCBI Taxonomy" id="29729"/>
    <lineage>
        <taxon>Eukaryota</taxon>
        <taxon>Viridiplantae</taxon>
        <taxon>Streptophyta</taxon>
        <taxon>Embryophyta</taxon>
        <taxon>Tracheophyta</taxon>
        <taxon>Spermatophyta</taxon>
        <taxon>Magnoliopsida</taxon>
        <taxon>eudicotyledons</taxon>
        <taxon>Gunneridae</taxon>
        <taxon>Pentapetalae</taxon>
        <taxon>rosids</taxon>
        <taxon>malvids</taxon>
        <taxon>Malvales</taxon>
        <taxon>Malvaceae</taxon>
        <taxon>Malvoideae</taxon>
        <taxon>Gossypium</taxon>
    </lineage>
</organism>
<reference evidence="2" key="1">
    <citation type="submission" date="2014-09" db="EMBL/GenBank/DDBJ databases">
        <authorList>
            <person name="Mudge J."/>
            <person name="Ramaraj T."/>
            <person name="Lindquist I.E."/>
            <person name="Bharti A.K."/>
            <person name="Sundararajan A."/>
            <person name="Cameron C.T."/>
            <person name="Woodward J.E."/>
            <person name="May G.D."/>
            <person name="Brubaker C."/>
            <person name="Broadhvest J."/>
            <person name="Wilkins T.A."/>
        </authorList>
    </citation>
    <scope>NUCLEOTIDE SEQUENCE</scope>
    <source>
        <strain evidence="2">cv. AKA8401</strain>
    </source>
</reference>
<dbReference type="EMBL" id="JRRC01355031">
    <property type="protein sequence ID" value="KHG03429.1"/>
    <property type="molecule type" value="Genomic_DNA"/>
</dbReference>